<keyword evidence="2" id="KW-1185">Reference proteome</keyword>
<dbReference type="Proteomes" id="UP001060215">
    <property type="component" value="Chromosome 4"/>
</dbReference>
<gene>
    <name evidence="1" type="ORF">LOK49_LG05G02422</name>
</gene>
<sequence>MRKSGMNYEDISSQGDHVSNNLQMVVGNRFSSSNGVSKKPYEQDNKYGNMDEKSTFEELKANYHRERRRCKELESLVLRLKGDDISGLDITSLEELQNLHVEAITKICHAKFSNHAF</sequence>
<organism evidence="1 2">
    <name type="scientific">Camellia lanceoleosa</name>
    <dbReference type="NCBI Taxonomy" id="1840588"/>
    <lineage>
        <taxon>Eukaryota</taxon>
        <taxon>Viridiplantae</taxon>
        <taxon>Streptophyta</taxon>
        <taxon>Embryophyta</taxon>
        <taxon>Tracheophyta</taxon>
        <taxon>Spermatophyta</taxon>
        <taxon>Magnoliopsida</taxon>
        <taxon>eudicotyledons</taxon>
        <taxon>Gunneridae</taxon>
        <taxon>Pentapetalae</taxon>
        <taxon>asterids</taxon>
        <taxon>Ericales</taxon>
        <taxon>Theaceae</taxon>
        <taxon>Camellia</taxon>
    </lineage>
</organism>
<reference evidence="1 2" key="1">
    <citation type="journal article" date="2022" name="Plant J.">
        <title>Chromosome-level genome of Camellia lanceoleosa provides a valuable resource for understanding genome evolution and self-incompatibility.</title>
        <authorList>
            <person name="Gong W."/>
            <person name="Xiao S."/>
            <person name="Wang L."/>
            <person name="Liao Z."/>
            <person name="Chang Y."/>
            <person name="Mo W."/>
            <person name="Hu G."/>
            <person name="Li W."/>
            <person name="Zhao G."/>
            <person name="Zhu H."/>
            <person name="Hu X."/>
            <person name="Ji K."/>
            <person name="Xiang X."/>
            <person name="Song Q."/>
            <person name="Yuan D."/>
            <person name="Jin S."/>
            <person name="Zhang L."/>
        </authorList>
    </citation>
    <scope>NUCLEOTIDE SEQUENCE [LARGE SCALE GENOMIC DNA]</scope>
    <source>
        <strain evidence="1">SQ_2022a</strain>
    </source>
</reference>
<dbReference type="EMBL" id="CM045761">
    <property type="protein sequence ID" value="KAI8013358.1"/>
    <property type="molecule type" value="Genomic_DNA"/>
</dbReference>
<evidence type="ECO:0000313" key="1">
    <source>
        <dbReference type="EMBL" id="KAI8013358.1"/>
    </source>
</evidence>
<evidence type="ECO:0000313" key="2">
    <source>
        <dbReference type="Proteomes" id="UP001060215"/>
    </source>
</evidence>
<proteinExistence type="predicted"/>
<name>A0ACC0HKH1_9ERIC</name>
<protein>
    <submittedName>
        <fullName evidence="1">Uncharacterized protein</fullName>
    </submittedName>
</protein>
<comment type="caution">
    <text evidence="1">The sequence shown here is derived from an EMBL/GenBank/DDBJ whole genome shotgun (WGS) entry which is preliminary data.</text>
</comment>
<accession>A0ACC0HKH1</accession>